<evidence type="ECO:0000313" key="5">
    <source>
        <dbReference type="Proteomes" id="UP000709295"/>
    </source>
</evidence>
<keyword evidence="1" id="KW-0677">Repeat</keyword>
<evidence type="ECO:0000256" key="2">
    <source>
        <dbReference type="ARBA" id="ARBA00023043"/>
    </source>
</evidence>
<evidence type="ECO:0000313" key="4">
    <source>
        <dbReference type="EMBL" id="KAG6965639.1"/>
    </source>
</evidence>
<dbReference type="EMBL" id="JAENGY010000331">
    <property type="protein sequence ID" value="KAG6965639.1"/>
    <property type="molecule type" value="Genomic_DNA"/>
</dbReference>
<name>A0A8J5IST2_9STRA</name>
<feature type="repeat" description="ANK" evidence="3">
    <location>
        <begin position="63"/>
        <end position="95"/>
    </location>
</feature>
<dbReference type="PANTHER" id="PTHR24173">
    <property type="entry name" value="ANKYRIN REPEAT CONTAINING"/>
    <property type="match status" value="1"/>
</dbReference>
<dbReference type="InterPro" id="IPR002110">
    <property type="entry name" value="Ankyrin_rpt"/>
</dbReference>
<feature type="repeat" description="ANK" evidence="3">
    <location>
        <begin position="123"/>
        <end position="155"/>
    </location>
</feature>
<reference evidence="4" key="1">
    <citation type="submission" date="2021-01" db="EMBL/GenBank/DDBJ databases">
        <title>Phytophthora aleatoria, a newly-described species from Pinus radiata is distinct from Phytophthora cactorum isolates based on comparative genomics.</title>
        <authorList>
            <person name="Mcdougal R."/>
            <person name="Panda P."/>
            <person name="Williams N."/>
            <person name="Studholme D.J."/>
        </authorList>
    </citation>
    <scope>NUCLEOTIDE SEQUENCE</scope>
    <source>
        <strain evidence="4">NZFS 4037</strain>
    </source>
</reference>
<dbReference type="AlphaFoldDB" id="A0A8J5IST2"/>
<evidence type="ECO:0000256" key="3">
    <source>
        <dbReference type="PROSITE-ProRule" id="PRU00023"/>
    </source>
</evidence>
<dbReference type="Pfam" id="PF12796">
    <property type="entry name" value="Ank_2"/>
    <property type="match status" value="1"/>
</dbReference>
<dbReference type="SMART" id="SM00248">
    <property type="entry name" value="ANK"/>
    <property type="match status" value="2"/>
</dbReference>
<sequence length="168" mass="17617">MADTRLLFSSLLERYPEMDIHLDPASTIVHSPTFENAAIKATSGALLTPAEAKSGARFITRSGVATALLAACDHGELEAVQELIAKGADIYVQDPQGNSSLLHAAENDQTGVVSLSLELSKKESKTPLMRAATNDHADVVAILLNAGNHIDSQHGLGDIALNVAVIAP</sequence>
<protein>
    <recommendedName>
        <fullName evidence="6">Ankyrin repeat protein</fullName>
    </recommendedName>
</protein>
<evidence type="ECO:0008006" key="6">
    <source>
        <dbReference type="Google" id="ProtNLM"/>
    </source>
</evidence>
<dbReference type="PROSITE" id="PS50297">
    <property type="entry name" value="ANK_REP_REGION"/>
    <property type="match status" value="1"/>
</dbReference>
<dbReference type="PROSITE" id="PS50088">
    <property type="entry name" value="ANK_REPEAT"/>
    <property type="match status" value="2"/>
</dbReference>
<keyword evidence="2 3" id="KW-0040">ANK repeat</keyword>
<gene>
    <name evidence="4" type="ORF">JG688_00007103</name>
</gene>
<evidence type="ECO:0000256" key="1">
    <source>
        <dbReference type="ARBA" id="ARBA00022737"/>
    </source>
</evidence>
<organism evidence="4 5">
    <name type="scientific">Phytophthora aleatoria</name>
    <dbReference type="NCBI Taxonomy" id="2496075"/>
    <lineage>
        <taxon>Eukaryota</taxon>
        <taxon>Sar</taxon>
        <taxon>Stramenopiles</taxon>
        <taxon>Oomycota</taxon>
        <taxon>Peronosporomycetes</taxon>
        <taxon>Peronosporales</taxon>
        <taxon>Peronosporaceae</taxon>
        <taxon>Phytophthora</taxon>
    </lineage>
</organism>
<keyword evidence="5" id="KW-1185">Reference proteome</keyword>
<dbReference type="PANTHER" id="PTHR24173:SF74">
    <property type="entry name" value="ANKYRIN REPEAT DOMAIN-CONTAINING PROTEIN 16"/>
    <property type="match status" value="1"/>
</dbReference>
<proteinExistence type="predicted"/>
<comment type="caution">
    <text evidence="4">The sequence shown here is derived from an EMBL/GenBank/DDBJ whole genome shotgun (WGS) entry which is preliminary data.</text>
</comment>
<dbReference type="Proteomes" id="UP000709295">
    <property type="component" value="Unassembled WGS sequence"/>
</dbReference>
<accession>A0A8J5IST2</accession>